<keyword evidence="3" id="KW-0949">S-adenosyl-L-methionine</keyword>
<evidence type="ECO:0000256" key="3">
    <source>
        <dbReference type="ARBA" id="ARBA00022691"/>
    </source>
</evidence>
<reference evidence="6" key="2">
    <citation type="submission" date="2018-10" db="EMBL/GenBank/DDBJ databases">
        <authorList>
            <person name="Wang Y."/>
            <person name="Wang J."/>
            <person name="Yang X."/>
            <person name="Wang Z."/>
            <person name="Huang Y."/>
        </authorList>
    </citation>
    <scope>NUCLEOTIDE SEQUENCE [LARGE SCALE GENOMIC DNA]</scope>
    <source>
        <strain evidence="6">J015</strain>
    </source>
</reference>
<keyword evidence="2 5" id="KW-0808">Transferase</keyword>
<dbReference type="CDD" id="cd02440">
    <property type="entry name" value="AdoMet_MTases"/>
    <property type="match status" value="1"/>
</dbReference>
<dbReference type="SUPFAM" id="SSF53335">
    <property type="entry name" value="S-adenosyl-L-methionine-dependent methyltransferases"/>
    <property type="match status" value="1"/>
</dbReference>
<dbReference type="Pfam" id="PF13649">
    <property type="entry name" value="Methyltransf_25"/>
    <property type="match status" value="1"/>
</dbReference>
<feature type="domain" description="Methyltransferase" evidence="4">
    <location>
        <begin position="65"/>
        <end position="152"/>
    </location>
</feature>
<dbReference type="InterPro" id="IPR029063">
    <property type="entry name" value="SAM-dependent_MTases_sf"/>
</dbReference>
<dbReference type="PANTHER" id="PTHR43464">
    <property type="entry name" value="METHYLTRANSFERASE"/>
    <property type="match status" value="1"/>
</dbReference>
<evidence type="ECO:0000259" key="4">
    <source>
        <dbReference type="Pfam" id="PF13649"/>
    </source>
</evidence>
<keyword evidence="1 5" id="KW-0489">Methyltransferase</keyword>
<dbReference type="EMBL" id="RBNH01000001">
    <property type="protein sequence ID" value="RKO27365.1"/>
    <property type="molecule type" value="Genomic_DNA"/>
</dbReference>
<name>A0A3B0G581_PSEPS</name>
<dbReference type="Gene3D" id="3.40.50.150">
    <property type="entry name" value="Vaccinia Virus protein VP39"/>
    <property type="match status" value="1"/>
</dbReference>
<dbReference type="InterPro" id="IPR041698">
    <property type="entry name" value="Methyltransf_25"/>
</dbReference>
<dbReference type="GO" id="GO:0008168">
    <property type="term" value="F:methyltransferase activity"/>
    <property type="evidence" value="ECO:0007669"/>
    <property type="project" value="UniProtKB-KW"/>
</dbReference>
<dbReference type="AlphaFoldDB" id="A0A3B0G581"/>
<comment type="caution">
    <text evidence="5">The sequence shown here is derived from an EMBL/GenBank/DDBJ whole genome shotgun (WGS) entry which is preliminary data.</text>
</comment>
<dbReference type="Proteomes" id="UP000273159">
    <property type="component" value="Unassembled WGS sequence"/>
</dbReference>
<reference evidence="5 6" key="1">
    <citation type="submission" date="2018-10" db="EMBL/GenBank/DDBJ databases">
        <title>Genome-guide identification and characterization of bacteria that degrade polycyclic aromatic hydrocarbons and resist hexavalent chromium simultaneously.</title>
        <authorList>
            <person name="Feng H."/>
        </authorList>
    </citation>
    <scope>NUCLEOTIDE SEQUENCE [LARGE SCALE GENOMIC DNA]</scope>
    <source>
        <strain evidence="5 6">J015</strain>
    </source>
</reference>
<sequence>MDLLLRQRAAGAVEIMDLPDCDPQALDNTYRQFALINRVLSGWRWLYLREVRPFLANGPRQATLLDIGSGGGDLALMLAQWAARDQLTLQVTGIDPDPRAAAFAARRTPVPGVAFRQAHSSDLVREGRQYDFVISNHVLHHLAAGQLQELLAHSEILAGHAALHNDLRRSPAAYALFSAAALPFRRSFIRADGLTSIRRSYTPRELEAIAAPGWAVRAGSVFHQVLAYGGN</sequence>
<protein>
    <submittedName>
        <fullName evidence="5">Methyltransferase domain-containing protein</fullName>
    </submittedName>
</protein>
<accession>A0A3B0G581</accession>
<gene>
    <name evidence="5" type="ORF">D7Z96_00010</name>
</gene>
<dbReference type="NCBIfam" id="NF004851">
    <property type="entry name" value="PRK06202.1"/>
    <property type="match status" value="1"/>
</dbReference>
<dbReference type="GO" id="GO:0032259">
    <property type="term" value="P:methylation"/>
    <property type="evidence" value="ECO:0007669"/>
    <property type="project" value="UniProtKB-KW"/>
</dbReference>
<proteinExistence type="predicted"/>
<evidence type="ECO:0000313" key="6">
    <source>
        <dbReference type="Proteomes" id="UP000273159"/>
    </source>
</evidence>
<dbReference type="PANTHER" id="PTHR43464:SF19">
    <property type="entry name" value="UBIQUINONE BIOSYNTHESIS O-METHYLTRANSFERASE, MITOCHONDRIAL"/>
    <property type="match status" value="1"/>
</dbReference>
<organism evidence="5 6">
    <name type="scientific">Pseudarthrobacter phenanthrenivorans</name>
    <name type="common">Arthrobacter phenanthrenivorans</name>
    <dbReference type="NCBI Taxonomy" id="361575"/>
    <lineage>
        <taxon>Bacteria</taxon>
        <taxon>Bacillati</taxon>
        <taxon>Actinomycetota</taxon>
        <taxon>Actinomycetes</taxon>
        <taxon>Micrococcales</taxon>
        <taxon>Micrococcaceae</taxon>
        <taxon>Pseudarthrobacter</taxon>
    </lineage>
</organism>
<evidence type="ECO:0000256" key="2">
    <source>
        <dbReference type="ARBA" id="ARBA00022679"/>
    </source>
</evidence>
<evidence type="ECO:0000256" key="1">
    <source>
        <dbReference type="ARBA" id="ARBA00022603"/>
    </source>
</evidence>
<evidence type="ECO:0000313" key="5">
    <source>
        <dbReference type="EMBL" id="RKO27365.1"/>
    </source>
</evidence>